<dbReference type="AlphaFoldDB" id="A0A4D4L231"/>
<organism evidence="1 2">
    <name type="scientific">Streptomyces violaceusniger</name>
    <dbReference type="NCBI Taxonomy" id="68280"/>
    <lineage>
        <taxon>Bacteria</taxon>
        <taxon>Bacillati</taxon>
        <taxon>Actinomycetota</taxon>
        <taxon>Actinomycetes</taxon>
        <taxon>Kitasatosporales</taxon>
        <taxon>Streptomycetaceae</taxon>
        <taxon>Streptomyces</taxon>
        <taxon>Streptomyces violaceusniger group</taxon>
    </lineage>
</organism>
<dbReference type="EMBL" id="BJHW01000001">
    <property type="protein sequence ID" value="GDY52053.1"/>
    <property type="molecule type" value="Genomic_DNA"/>
</dbReference>
<gene>
    <name evidence="1" type="ORF">SVIO_026760</name>
</gene>
<reference evidence="1 2" key="1">
    <citation type="journal article" date="2020" name="Int. J. Syst. Evol. Microbiol.">
        <title>Reclassification of Streptomyces castelarensis and Streptomyces sporoclivatus as later heterotypic synonyms of Streptomyces antimycoticus.</title>
        <authorList>
            <person name="Komaki H."/>
            <person name="Tamura T."/>
        </authorList>
    </citation>
    <scope>NUCLEOTIDE SEQUENCE [LARGE SCALE GENOMIC DNA]</scope>
    <source>
        <strain evidence="1 2">NBRC 13459</strain>
    </source>
</reference>
<name>A0A4D4L231_STRVO</name>
<proteinExistence type="predicted"/>
<protein>
    <submittedName>
        <fullName evidence="1">Uncharacterized protein</fullName>
    </submittedName>
</protein>
<dbReference type="Proteomes" id="UP000301309">
    <property type="component" value="Unassembled WGS sequence"/>
</dbReference>
<keyword evidence="2" id="KW-1185">Reference proteome</keyword>
<evidence type="ECO:0000313" key="2">
    <source>
        <dbReference type="Proteomes" id="UP000301309"/>
    </source>
</evidence>
<evidence type="ECO:0000313" key="1">
    <source>
        <dbReference type="EMBL" id="GDY52053.1"/>
    </source>
</evidence>
<sequence length="56" mass="5583">MPGQLSPCSPGRTPGQIAADIAVDALVPVQLTAAFPPQIVDASNGFVINPPADAGE</sequence>
<comment type="caution">
    <text evidence="1">The sequence shown here is derived from an EMBL/GenBank/DDBJ whole genome shotgun (WGS) entry which is preliminary data.</text>
</comment>
<accession>A0A4D4L231</accession>